<feature type="compositionally biased region" description="Basic and acidic residues" evidence="8">
    <location>
        <begin position="133"/>
        <end position="147"/>
    </location>
</feature>
<feature type="compositionally biased region" description="Polar residues" evidence="8">
    <location>
        <begin position="1"/>
        <end position="10"/>
    </location>
</feature>
<comment type="subcellular location">
    <subcellularLocation>
        <location evidence="3">Cytoplasm</location>
    </subcellularLocation>
    <subcellularLocation>
        <location evidence="2">Nucleus</location>
    </subcellularLocation>
</comment>
<comment type="similarity">
    <text evidence="4">Belongs to the RTC4 family.</text>
</comment>
<comment type="function">
    <text evidence="1">May be involved in a process influencing telomere capping.</text>
</comment>
<dbReference type="InterPro" id="IPR039024">
    <property type="entry name" value="RTC4"/>
</dbReference>
<dbReference type="CDD" id="cd00167">
    <property type="entry name" value="SANT"/>
    <property type="match status" value="1"/>
</dbReference>
<evidence type="ECO:0000313" key="11">
    <source>
        <dbReference type="Proteomes" id="UP000034164"/>
    </source>
</evidence>
<feature type="compositionally biased region" description="Polar residues" evidence="8">
    <location>
        <begin position="20"/>
        <end position="33"/>
    </location>
</feature>
<sequence>MYSDWNIYTPSNPPLKASKTRQPSRPSNPSNRANLPPSRPVPAGHQPQPQPPYPILSTSQSLQTAPAPSISPQTPSHPLPPRPPPSSHLSHVPSFPPFKDHHEDPNDFDEFFTGLDAADLNPSLCIPIPGNADVERSSRCLNDERHGSHGFPDGDEDRGQEKDDESLPVPSSAVECGLAGSDDTKALPGDGSSTPVLGPSPPAGLSEPGSDQDTSHRREWPQNGQGDGPLPFDPPIVVDSDDSTFTSPAKRDTSSRATSISHSPKADGGSDETGTGIACGRSTPLKRQRRPGAGTGAMHPMVAVEVPVIADRLEEDISSSMRYGNGLSSRLRTRQRKARARSRREVPDTQDCKLPGNPVQCVENDTTMSDTGSSSAHSDDTDDDYRASSEEDGSTKPPPKRRRLPTQPSDTASRRPRFRIPRAAAAAAGEGVEREDSRVRATTAKDRSTPPWNTDNGPCTHAPHSRPPIDAEWRSCPIPLLARGEAVMLSSTVAQVVFEMVTGRPMTASDLAGETTAAADTKRDYGERKVEGLDRKRRRWTREEDVRLVALKQDGFSWPEIEERFPDRQLGSLRQRWYTKLQNTHASLPTDPPNDKRWQEGKFRASAGEPLSISKPPTPLETSHRYPGGQPQPADDPAMPNAKPHTPSPSSTVTAMCPVCNSVVEVEASSAFNAANNRMRVREQLRFCDNHRKETARREWSRLRYPIIAWGRLDDRLTQFHPRLRRILDDSGYRSRYKTVLHKKVQKHGRKILSRSVLHRTGYYGLRGHGILSEHVVSHFKDAIDSLAGIESVVSKYGTVVYAQEILVPELLEMLVREDMGVDAKGARRILKESNKIGNLLNLE</sequence>
<proteinExistence type="inferred from homology"/>
<feature type="compositionally biased region" description="Basic and acidic residues" evidence="8">
    <location>
        <begin position="431"/>
        <end position="448"/>
    </location>
</feature>
<feature type="region of interest" description="Disordered" evidence="8">
    <location>
        <begin position="1"/>
        <end position="301"/>
    </location>
</feature>
<dbReference type="PANTHER" id="PTHR41391:SF1">
    <property type="entry name" value="RESTRICTION OF TELOMERE CAPPING PROTEIN 4"/>
    <property type="match status" value="1"/>
</dbReference>
<comment type="caution">
    <text evidence="10">The sequence shown here is derived from an EMBL/GenBank/DDBJ whole genome shotgun (WGS) entry which is preliminary data.</text>
</comment>
<dbReference type="SUPFAM" id="SSF46689">
    <property type="entry name" value="Homeodomain-like"/>
    <property type="match status" value="1"/>
</dbReference>
<dbReference type="OrthoDB" id="4188791at2759"/>
<evidence type="ECO:0000256" key="1">
    <source>
        <dbReference type="ARBA" id="ARBA00002738"/>
    </source>
</evidence>
<dbReference type="EMBL" id="LCZI01000159">
    <property type="protein sequence ID" value="KKZ67965.1"/>
    <property type="molecule type" value="Genomic_DNA"/>
</dbReference>
<dbReference type="SMART" id="SM01312">
    <property type="entry name" value="RTC4"/>
    <property type="match status" value="1"/>
</dbReference>
<feature type="region of interest" description="Disordered" evidence="8">
    <location>
        <begin position="604"/>
        <end position="652"/>
    </location>
</feature>
<keyword evidence="6" id="KW-0963">Cytoplasm</keyword>
<dbReference type="PANTHER" id="PTHR41391">
    <property type="entry name" value="RESTRICTION OF TELOMERE CAPPING PROTEIN 4"/>
    <property type="match status" value="1"/>
</dbReference>
<dbReference type="Gene3D" id="1.10.10.60">
    <property type="entry name" value="Homeodomain-like"/>
    <property type="match status" value="1"/>
</dbReference>
<protein>
    <recommendedName>
        <fullName evidence="5">Restriction of telomere capping protein 4</fullName>
    </recommendedName>
</protein>
<feature type="region of interest" description="Disordered" evidence="8">
    <location>
        <begin position="316"/>
        <end position="469"/>
    </location>
</feature>
<dbReference type="Proteomes" id="UP000034164">
    <property type="component" value="Unassembled WGS sequence"/>
</dbReference>
<evidence type="ECO:0000256" key="5">
    <source>
        <dbReference type="ARBA" id="ARBA00015162"/>
    </source>
</evidence>
<evidence type="ECO:0000256" key="3">
    <source>
        <dbReference type="ARBA" id="ARBA00004496"/>
    </source>
</evidence>
<reference evidence="11" key="1">
    <citation type="journal article" date="2015" name="PLoS Genet.">
        <title>The dynamic genome and transcriptome of the human fungal pathogen Blastomyces and close relative Emmonsia.</title>
        <authorList>
            <person name="Munoz J.F."/>
            <person name="Gauthier G.M."/>
            <person name="Desjardins C.A."/>
            <person name="Gallo J.E."/>
            <person name="Holder J."/>
            <person name="Sullivan T.D."/>
            <person name="Marty A.J."/>
            <person name="Carmen J.C."/>
            <person name="Chen Z."/>
            <person name="Ding L."/>
            <person name="Gujja S."/>
            <person name="Magrini V."/>
            <person name="Misas E."/>
            <person name="Mitreva M."/>
            <person name="Priest M."/>
            <person name="Saif S."/>
            <person name="Whiston E.A."/>
            <person name="Young S."/>
            <person name="Zeng Q."/>
            <person name="Goldman W.E."/>
            <person name="Mardis E.R."/>
            <person name="Taylor J.W."/>
            <person name="McEwen J.G."/>
            <person name="Clay O.K."/>
            <person name="Klein B.S."/>
            <person name="Cuomo C.A."/>
        </authorList>
    </citation>
    <scope>NUCLEOTIDE SEQUENCE [LARGE SCALE GENOMIC DNA]</scope>
    <source>
        <strain evidence="11">UAMH 3008</strain>
    </source>
</reference>
<evidence type="ECO:0000256" key="2">
    <source>
        <dbReference type="ARBA" id="ARBA00004123"/>
    </source>
</evidence>
<dbReference type="InterPro" id="IPR009057">
    <property type="entry name" value="Homeodomain-like_sf"/>
</dbReference>
<feature type="domain" description="Myb-like" evidence="9">
    <location>
        <begin position="532"/>
        <end position="581"/>
    </location>
</feature>
<name>A0A0G2ICG4_9EURO</name>
<dbReference type="Pfam" id="PF14474">
    <property type="entry name" value="RTC4"/>
    <property type="match status" value="1"/>
</dbReference>
<dbReference type="InterPro" id="IPR028094">
    <property type="entry name" value="RTC4_C"/>
</dbReference>
<dbReference type="GO" id="GO:0005634">
    <property type="term" value="C:nucleus"/>
    <property type="evidence" value="ECO:0007669"/>
    <property type="project" value="UniProtKB-SubCell"/>
</dbReference>
<keyword evidence="7" id="KW-0539">Nucleus</keyword>
<evidence type="ECO:0000313" key="10">
    <source>
        <dbReference type="EMBL" id="KKZ67965.1"/>
    </source>
</evidence>
<feature type="compositionally biased region" description="Basic residues" evidence="8">
    <location>
        <begin position="331"/>
        <end position="342"/>
    </location>
</feature>
<feature type="compositionally biased region" description="Acidic residues" evidence="8">
    <location>
        <begin position="153"/>
        <end position="166"/>
    </location>
</feature>
<feature type="compositionally biased region" description="Polar residues" evidence="8">
    <location>
        <begin position="56"/>
        <end position="66"/>
    </location>
</feature>
<dbReference type="VEuPathDB" id="FungiDB:EMCG_06363"/>
<evidence type="ECO:0000256" key="8">
    <source>
        <dbReference type="SAM" id="MobiDB-lite"/>
    </source>
</evidence>
<organism evidence="10 11">
    <name type="scientific">[Emmonsia] crescens</name>
    <dbReference type="NCBI Taxonomy" id="73230"/>
    <lineage>
        <taxon>Eukaryota</taxon>
        <taxon>Fungi</taxon>
        <taxon>Dikarya</taxon>
        <taxon>Ascomycota</taxon>
        <taxon>Pezizomycotina</taxon>
        <taxon>Eurotiomycetes</taxon>
        <taxon>Eurotiomycetidae</taxon>
        <taxon>Onygenales</taxon>
        <taxon>Ajellomycetaceae</taxon>
        <taxon>Emergomyces</taxon>
    </lineage>
</organism>
<feature type="compositionally biased region" description="Pro residues" evidence="8">
    <location>
        <begin position="75"/>
        <end position="86"/>
    </location>
</feature>
<dbReference type="GO" id="GO:0005737">
    <property type="term" value="C:cytoplasm"/>
    <property type="evidence" value="ECO:0007669"/>
    <property type="project" value="UniProtKB-SubCell"/>
</dbReference>
<accession>A0A0G2ICG4</accession>
<evidence type="ECO:0000256" key="4">
    <source>
        <dbReference type="ARBA" id="ARBA00009461"/>
    </source>
</evidence>
<gene>
    <name evidence="10" type="ORF">EMCG_06363</name>
</gene>
<evidence type="ECO:0000256" key="6">
    <source>
        <dbReference type="ARBA" id="ARBA00022490"/>
    </source>
</evidence>
<dbReference type="PROSITE" id="PS50090">
    <property type="entry name" value="MYB_LIKE"/>
    <property type="match status" value="1"/>
</dbReference>
<evidence type="ECO:0000256" key="7">
    <source>
        <dbReference type="ARBA" id="ARBA00023242"/>
    </source>
</evidence>
<dbReference type="InterPro" id="IPR001005">
    <property type="entry name" value="SANT/Myb"/>
</dbReference>
<dbReference type="AlphaFoldDB" id="A0A0G2ICG4"/>
<evidence type="ECO:0000259" key="9">
    <source>
        <dbReference type="PROSITE" id="PS50090"/>
    </source>
</evidence>